<dbReference type="SMART" id="SM00829">
    <property type="entry name" value="PKS_ER"/>
    <property type="match status" value="1"/>
</dbReference>
<sequence length="354" mass="37102">MKAITSRAYGAPATVRVEDVPTPVPKEGEVLIRTFATVVSGAECTARAGRDPLARLYFGLVRPRFPVLGTGFAGEVRAVGSAVEKYHIGDRVMGSMGPRLGAHAEYVTVSEDGVIALMPGGLAPADAVAVLDGALTALPFLRDAAGLKAGQSILINGASGAVGTAAIQLARHFGAAVTAVCSTANLELVKSLGADHVIDYTVEDFTQTTRAYDVVFDAVGKSSYARSRRLLKPGGSYLTTVPSLPILMWALTTRIVGRTRAGIAFTGLRRAPAMARDVRFVGDLAASGCFVPVIDRIYGLDDAASAHAHVETGHKKGSVVVSLQTPGSRLPQRRQGGTEQQHQAPVHPPDRDES</sequence>
<dbReference type="GO" id="GO:0016491">
    <property type="term" value="F:oxidoreductase activity"/>
    <property type="evidence" value="ECO:0007669"/>
    <property type="project" value="InterPro"/>
</dbReference>
<name>A0A4V3AMS4_9MICC</name>
<accession>A0A4V3AMS4</accession>
<dbReference type="CDD" id="cd08267">
    <property type="entry name" value="MDR1"/>
    <property type="match status" value="1"/>
</dbReference>
<dbReference type="Proteomes" id="UP000295411">
    <property type="component" value="Unassembled WGS sequence"/>
</dbReference>
<dbReference type="OrthoDB" id="9790818at2"/>
<reference evidence="3 4" key="1">
    <citation type="submission" date="2019-03" db="EMBL/GenBank/DDBJ databases">
        <title>Arthrobacter sp. nov., an bacterium isolated from biocrust in Mu Us Desert.</title>
        <authorList>
            <person name="Lixiong L."/>
        </authorList>
    </citation>
    <scope>NUCLEOTIDE SEQUENCE [LARGE SCALE GENOMIC DNA]</scope>
    <source>
        <strain evidence="3 4">SLN-3</strain>
    </source>
</reference>
<dbReference type="InterPro" id="IPR052733">
    <property type="entry name" value="Chloroplast_QOR"/>
</dbReference>
<evidence type="ECO:0000259" key="2">
    <source>
        <dbReference type="SMART" id="SM00829"/>
    </source>
</evidence>
<feature type="region of interest" description="Disordered" evidence="1">
    <location>
        <begin position="315"/>
        <end position="354"/>
    </location>
</feature>
<dbReference type="Gene3D" id="3.40.50.720">
    <property type="entry name" value="NAD(P)-binding Rossmann-like Domain"/>
    <property type="match status" value="1"/>
</dbReference>
<dbReference type="EMBL" id="SMTK01000001">
    <property type="protein sequence ID" value="TDK27994.1"/>
    <property type="molecule type" value="Genomic_DNA"/>
</dbReference>
<proteinExistence type="predicted"/>
<dbReference type="SUPFAM" id="SSF50129">
    <property type="entry name" value="GroES-like"/>
    <property type="match status" value="1"/>
</dbReference>
<dbReference type="Pfam" id="PF13602">
    <property type="entry name" value="ADH_zinc_N_2"/>
    <property type="match status" value="1"/>
</dbReference>
<organism evidence="3 4">
    <name type="scientific">Arthrobacter crusticola</name>
    <dbReference type="NCBI Taxonomy" id="2547960"/>
    <lineage>
        <taxon>Bacteria</taxon>
        <taxon>Bacillati</taxon>
        <taxon>Actinomycetota</taxon>
        <taxon>Actinomycetes</taxon>
        <taxon>Micrococcales</taxon>
        <taxon>Micrococcaceae</taxon>
        <taxon>Arthrobacter</taxon>
    </lineage>
</organism>
<dbReference type="AlphaFoldDB" id="A0A4V3AMS4"/>
<dbReference type="InterPro" id="IPR011032">
    <property type="entry name" value="GroES-like_sf"/>
</dbReference>
<dbReference type="Pfam" id="PF08240">
    <property type="entry name" value="ADH_N"/>
    <property type="match status" value="1"/>
</dbReference>
<dbReference type="SUPFAM" id="SSF51735">
    <property type="entry name" value="NAD(P)-binding Rossmann-fold domains"/>
    <property type="match status" value="1"/>
</dbReference>
<gene>
    <name evidence="3" type="ORF">E2F48_02505</name>
</gene>
<evidence type="ECO:0000256" key="1">
    <source>
        <dbReference type="SAM" id="MobiDB-lite"/>
    </source>
</evidence>
<dbReference type="InterPro" id="IPR013154">
    <property type="entry name" value="ADH-like_N"/>
</dbReference>
<evidence type="ECO:0000313" key="4">
    <source>
        <dbReference type="Proteomes" id="UP000295411"/>
    </source>
</evidence>
<keyword evidence="4" id="KW-1185">Reference proteome</keyword>
<dbReference type="InterPro" id="IPR020843">
    <property type="entry name" value="ER"/>
</dbReference>
<feature type="domain" description="Enoyl reductase (ER)" evidence="2">
    <location>
        <begin position="10"/>
        <end position="321"/>
    </location>
</feature>
<dbReference type="RefSeq" id="WP_133402407.1">
    <property type="nucleotide sequence ID" value="NZ_SMTK01000001.1"/>
</dbReference>
<protein>
    <submittedName>
        <fullName evidence="3">NAD(P)-dependent alcohol dehydrogenase</fullName>
    </submittedName>
</protein>
<evidence type="ECO:0000313" key="3">
    <source>
        <dbReference type="EMBL" id="TDK27994.1"/>
    </source>
</evidence>
<dbReference type="Gene3D" id="3.90.180.10">
    <property type="entry name" value="Medium-chain alcohol dehydrogenases, catalytic domain"/>
    <property type="match status" value="1"/>
</dbReference>
<comment type="caution">
    <text evidence="3">The sequence shown here is derived from an EMBL/GenBank/DDBJ whole genome shotgun (WGS) entry which is preliminary data.</text>
</comment>
<dbReference type="PANTHER" id="PTHR44013">
    <property type="entry name" value="ZINC-TYPE ALCOHOL DEHYDROGENASE-LIKE PROTEIN C16A3.02C"/>
    <property type="match status" value="1"/>
</dbReference>
<dbReference type="InterPro" id="IPR036291">
    <property type="entry name" value="NAD(P)-bd_dom_sf"/>
</dbReference>
<dbReference type="PANTHER" id="PTHR44013:SF1">
    <property type="entry name" value="ZINC-TYPE ALCOHOL DEHYDROGENASE-LIKE PROTEIN C16A3.02C"/>
    <property type="match status" value="1"/>
</dbReference>